<reference evidence="1" key="1">
    <citation type="submission" date="2021-06" db="EMBL/GenBank/DDBJ databases">
        <authorList>
            <person name="Kallberg Y."/>
            <person name="Tangrot J."/>
            <person name="Rosling A."/>
        </authorList>
    </citation>
    <scope>NUCLEOTIDE SEQUENCE</scope>
    <source>
        <strain evidence="1">CL551</strain>
    </source>
</reference>
<dbReference type="AlphaFoldDB" id="A0A9N9P599"/>
<protein>
    <submittedName>
        <fullName evidence="1">11231_t:CDS:1</fullName>
    </submittedName>
</protein>
<organism evidence="1 2">
    <name type="scientific">Acaulospora morrowiae</name>
    <dbReference type="NCBI Taxonomy" id="94023"/>
    <lineage>
        <taxon>Eukaryota</taxon>
        <taxon>Fungi</taxon>
        <taxon>Fungi incertae sedis</taxon>
        <taxon>Mucoromycota</taxon>
        <taxon>Glomeromycotina</taxon>
        <taxon>Glomeromycetes</taxon>
        <taxon>Diversisporales</taxon>
        <taxon>Acaulosporaceae</taxon>
        <taxon>Acaulospora</taxon>
    </lineage>
</organism>
<evidence type="ECO:0000313" key="1">
    <source>
        <dbReference type="EMBL" id="CAG8791201.1"/>
    </source>
</evidence>
<proteinExistence type="predicted"/>
<keyword evidence="2" id="KW-1185">Reference proteome</keyword>
<name>A0A9N9P599_9GLOM</name>
<evidence type="ECO:0000313" key="2">
    <source>
        <dbReference type="Proteomes" id="UP000789342"/>
    </source>
</evidence>
<feature type="non-terminal residue" evidence="1">
    <location>
        <position position="115"/>
    </location>
</feature>
<comment type="caution">
    <text evidence="1">The sequence shown here is derived from an EMBL/GenBank/DDBJ whole genome shotgun (WGS) entry which is preliminary data.</text>
</comment>
<dbReference type="EMBL" id="CAJVPV010061706">
    <property type="protein sequence ID" value="CAG8791201.1"/>
    <property type="molecule type" value="Genomic_DNA"/>
</dbReference>
<accession>A0A9N9P599</accession>
<gene>
    <name evidence="1" type="ORF">AMORRO_LOCUS18164</name>
</gene>
<dbReference type="Proteomes" id="UP000789342">
    <property type="component" value="Unassembled WGS sequence"/>
</dbReference>
<sequence>MILSKLPPELIVITFKSCYSYEDEIRLALANKYLFNIFMQHIKIPGIVFLEINPITNTTEIFKIINYDSKTGKPNRKTNRVTFHQKHNRNGCSKCKLNECKDHKPAQRTIKYNKK</sequence>